<evidence type="ECO:0000256" key="3">
    <source>
        <dbReference type="ARBA" id="ARBA00022475"/>
    </source>
</evidence>
<name>A0ABW0ZP49_9ACTN</name>
<feature type="transmembrane region" description="Helical" evidence="7">
    <location>
        <begin position="336"/>
        <end position="354"/>
    </location>
</feature>
<evidence type="ECO:0000256" key="4">
    <source>
        <dbReference type="ARBA" id="ARBA00022692"/>
    </source>
</evidence>
<dbReference type="Proteomes" id="UP001596072">
    <property type="component" value="Unassembled WGS sequence"/>
</dbReference>
<evidence type="ECO:0000313" key="8">
    <source>
        <dbReference type="EMBL" id="MFC5730878.1"/>
    </source>
</evidence>
<sequence>MLGMVWDSIITGAGLFWRAAWALALGYAISAAIQVFVSRRAAAERLGDGSPAQLGLAALLGFVSSSCSFAALSATRSLWTKGAALTSALAFMFASTNLAIEVAALAFIFLGWQYSLALFAGAPILILVMAVLVRLTRPDQLAARALEQAEQASGMDMDAAEGLPQRFSDRVRDERSYENLGRAYFGEWRMVYKELIAGFLVAGAVAALVPASFFQALFPQGDAWYVLPLQVLLAPVLAVLTVIGSMGNGPLAAILAEHGIMFGAIMAFLYSDFVVPPALKINARYYGWKFAVYLGLIFAAAAVVTGIVIHVLFALLGLIPGGARSVEEMATFSIDYTFWLNLVSVIVVAVMFVLGRRAKSRARAGVGG</sequence>
<dbReference type="SUPFAM" id="SSF103473">
    <property type="entry name" value="MFS general substrate transporter"/>
    <property type="match status" value="1"/>
</dbReference>
<feature type="transmembrane region" description="Helical" evidence="7">
    <location>
        <begin position="225"/>
        <end position="245"/>
    </location>
</feature>
<dbReference type="InterPro" id="IPR053166">
    <property type="entry name" value="UPF0718_permease"/>
</dbReference>
<feature type="transmembrane region" description="Helical" evidence="7">
    <location>
        <begin position="116"/>
        <end position="135"/>
    </location>
</feature>
<dbReference type="PANTHER" id="PTHR42775">
    <property type="entry name" value="PERMEASE RV2963-RELATED"/>
    <property type="match status" value="1"/>
</dbReference>
<keyword evidence="5 7" id="KW-1133">Transmembrane helix</keyword>
<feature type="transmembrane region" description="Helical" evidence="7">
    <location>
        <begin position="20"/>
        <end position="42"/>
    </location>
</feature>
<dbReference type="InterPro" id="IPR005524">
    <property type="entry name" value="DUF318"/>
</dbReference>
<proteinExistence type="inferred from homology"/>
<evidence type="ECO:0000256" key="7">
    <source>
        <dbReference type="SAM" id="Phobius"/>
    </source>
</evidence>
<evidence type="ECO:0000256" key="5">
    <source>
        <dbReference type="ARBA" id="ARBA00022989"/>
    </source>
</evidence>
<dbReference type="InterPro" id="IPR036259">
    <property type="entry name" value="MFS_trans_sf"/>
</dbReference>
<dbReference type="PANTHER" id="PTHR42775:SF1">
    <property type="entry name" value="PERMEASE RV2963-RELATED"/>
    <property type="match status" value="1"/>
</dbReference>
<evidence type="ECO:0000256" key="6">
    <source>
        <dbReference type="ARBA" id="ARBA00023136"/>
    </source>
</evidence>
<organism evidence="8 9">
    <name type="scientific">Nocardioides vastitatis</name>
    <dbReference type="NCBI Taxonomy" id="2568655"/>
    <lineage>
        <taxon>Bacteria</taxon>
        <taxon>Bacillati</taxon>
        <taxon>Actinomycetota</taxon>
        <taxon>Actinomycetes</taxon>
        <taxon>Propionibacteriales</taxon>
        <taxon>Nocardioidaceae</taxon>
        <taxon>Nocardioides</taxon>
    </lineage>
</organism>
<gene>
    <name evidence="8" type="ORF">ACFPQB_18300</name>
</gene>
<accession>A0ABW0ZP49</accession>
<feature type="transmembrane region" description="Helical" evidence="7">
    <location>
        <begin position="195"/>
        <end position="218"/>
    </location>
</feature>
<keyword evidence="3" id="KW-1003">Cell membrane</keyword>
<evidence type="ECO:0000256" key="1">
    <source>
        <dbReference type="ARBA" id="ARBA00004651"/>
    </source>
</evidence>
<reference evidence="9" key="1">
    <citation type="journal article" date="2019" name="Int. J. Syst. Evol. Microbiol.">
        <title>The Global Catalogue of Microorganisms (GCM) 10K type strain sequencing project: providing services to taxonomists for standard genome sequencing and annotation.</title>
        <authorList>
            <consortium name="The Broad Institute Genomics Platform"/>
            <consortium name="The Broad Institute Genome Sequencing Center for Infectious Disease"/>
            <person name="Wu L."/>
            <person name="Ma J."/>
        </authorList>
    </citation>
    <scope>NUCLEOTIDE SEQUENCE [LARGE SCALE GENOMIC DNA]</scope>
    <source>
        <strain evidence="9">YIM 94188</strain>
    </source>
</reference>
<evidence type="ECO:0000256" key="2">
    <source>
        <dbReference type="ARBA" id="ARBA00006386"/>
    </source>
</evidence>
<feature type="transmembrane region" description="Helical" evidence="7">
    <location>
        <begin position="84"/>
        <end position="109"/>
    </location>
</feature>
<comment type="subcellular location">
    <subcellularLocation>
        <location evidence="1">Cell membrane</location>
        <topology evidence="1">Multi-pass membrane protein</topology>
    </subcellularLocation>
</comment>
<feature type="transmembrane region" description="Helical" evidence="7">
    <location>
        <begin position="290"/>
        <end position="316"/>
    </location>
</feature>
<keyword evidence="4 7" id="KW-0812">Transmembrane</keyword>
<dbReference type="Pfam" id="PF03773">
    <property type="entry name" value="ArsP_1"/>
    <property type="match status" value="1"/>
</dbReference>
<protein>
    <submittedName>
        <fullName evidence="8">Permease</fullName>
    </submittedName>
</protein>
<feature type="transmembrane region" description="Helical" evidence="7">
    <location>
        <begin position="54"/>
        <end position="72"/>
    </location>
</feature>
<keyword evidence="9" id="KW-1185">Reference proteome</keyword>
<comment type="similarity">
    <text evidence="2">Belongs to the UPF0718 family.</text>
</comment>
<dbReference type="EMBL" id="JBHSNS010000011">
    <property type="protein sequence ID" value="MFC5730878.1"/>
    <property type="molecule type" value="Genomic_DNA"/>
</dbReference>
<comment type="caution">
    <text evidence="8">The sequence shown here is derived from an EMBL/GenBank/DDBJ whole genome shotgun (WGS) entry which is preliminary data.</text>
</comment>
<keyword evidence="6 7" id="KW-0472">Membrane</keyword>
<evidence type="ECO:0000313" key="9">
    <source>
        <dbReference type="Proteomes" id="UP001596072"/>
    </source>
</evidence>